<organism evidence="2 3">
    <name type="scientific">Solanum tuberosum</name>
    <name type="common">Potato</name>
    <dbReference type="NCBI Taxonomy" id="4113"/>
    <lineage>
        <taxon>Eukaryota</taxon>
        <taxon>Viridiplantae</taxon>
        <taxon>Streptophyta</taxon>
        <taxon>Embryophyta</taxon>
        <taxon>Tracheophyta</taxon>
        <taxon>Spermatophyta</taxon>
        <taxon>Magnoliopsida</taxon>
        <taxon>eudicotyledons</taxon>
        <taxon>Gunneridae</taxon>
        <taxon>Pentapetalae</taxon>
        <taxon>asterids</taxon>
        <taxon>lamiids</taxon>
        <taxon>Solanales</taxon>
        <taxon>Solanaceae</taxon>
        <taxon>Solanoideae</taxon>
        <taxon>Solaneae</taxon>
        <taxon>Solanum</taxon>
    </lineage>
</organism>
<dbReference type="EnsemblPlants" id="PGSC0003DMT400093327">
    <property type="protein sequence ID" value="PGSC0003DMT400093327"/>
    <property type="gene ID" value="PGSC0003DMG400042898"/>
</dbReference>
<dbReference type="Gramene" id="PGSC0003DMT400093327">
    <property type="protein sequence ID" value="PGSC0003DMT400093327"/>
    <property type="gene ID" value="PGSC0003DMG400042898"/>
</dbReference>
<reference evidence="2" key="2">
    <citation type="submission" date="2015-06" db="UniProtKB">
        <authorList>
            <consortium name="EnsemblPlants"/>
        </authorList>
    </citation>
    <scope>IDENTIFICATION</scope>
    <source>
        <strain evidence="2">DM1-3 516 R44</strain>
    </source>
</reference>
<accession>M1DRQ5</accession>
<feature type="compositionally biased region" description="Acidic residues" evidence="1">
    <location>
        <begin position="9"/>
        <end position="28"/>
    </location>
</feature>
<evidence type="ECO:0000313" key="2">
    <source>
        <dbReference type="EnsemblPlants" id="PGSC0003DMT400093327"/>
    </source>
</evidence>
<dbReference type="InParanoid" id="M1DRQ5"/>
<evidence type="ECO:0000313" key="3">
    <source>
        <dbReference type="Proteomes" id="UP000011115"/>
    </source>
</evidence>
<evidence type="ECO:0000256" key="1">
    <source>
        <dbReference type="SAM" id="MobiDB-lite"/>
    </source>
</evidence>
<protein>
    <submittedName>
        <fullName evidence="2">Uncharacterized protein</fullName>
    </submittedName>
</protein>
<keyword evidence="3" id="KW-1185">Reference proteome</keyword>
<reference evidence="3" key="1">
    <citation type="journal article" date="2011" name="Nature">
        <title>Genome sequence and analysis of the tuber crop potato.</title>
        <authorList>
            <consortium name="The Potato Genome Sequencing Consortium"/>
        </authorList>
    </citation>
    <scope>NUCLEOTIDE SEQUENCE [LARGE SCALE GENOMIC DNA]</scope>
    <source>
        <strain evidence="3">cv. DM1-3 516 R44</strain>
    </source>
</reference>
<dbReference type="Proteomes" id="UP000011115">
    <property type="component" value="Unassembled WGS sequence"/>
</dbReference>
<dbReference type="PaxDb" id="4113-PGSC0003DMT400093327"/>
<name>M1DRQ5_SOLTU</name>
<feature type="region of interest" description="Disordered" evidence="1">
    <location>
        <begin position="1"/>
        <end position="38"/>
    </location>
</feature>
<dbReference type="AlphaFoldDB" id="M1DRQ5"/>
<sequence>MGPAFQEPIDGDDSTADEEDGSEKDESDDVRHGDDDINLGVGDVCRLVDVTRTKAHDLSQGKVLTANKQAWDDSSMGRMFVMDELQLRIGVRPVTENDMATLAERYPLTDSAIYMC</sequence>
<proteinExistence type="predicted"/>
<dbReference type="HOGENOM" id="CLU_2101211_0_0_1"/>